<reference evidence="2" key="1">
    <citation type="submission" date="2022-08" db="EMBL/GenBank/DDBJ databases">
        <title>Nisaea acidiphila sp. nov., isolated from a marine algal debris and emended description of the genus Nisaea Urios et al. 2008.</title>
        <authorList>
            <person name="Kwon K."/>
        </authorList>
    </citation>
    <scope>NUCLEOTIDE SEQUENCE</scope>
    <source>
        <strain evidence="2">MEBiC11861</strain>
    </source>
</reference>
<sequence length="151" mass="17101">MDSALSLRPATAEDIPRLAELNLELLEDEGYRVRPGIDALIARHNAWMASAEWWQDVLEADGETVGYLAYRPETEPLDPEIPEVYLRQFCIARDQRGKGYGRAGFKLFLNERLGHGTRVTLDVMESNPAGQAFWRTVGTSPYFQRMEIVTG</sequence>
<organism evidence="2 3">
    <name type="scientific">Nisaea acidiphila</name>
    <dbReference type="NCBI Taxonomy" id="1862145"/>
    <lineage>
        <taxon>Bacteria</taxon>
        <taxon>Pseudomonadati</taxon>
        <taxon>Pseudomonadota</taxon>
        <taxon>Alphaproteobacteria</taxon>
        <taxon>Rhodospirillales</taxon>
        <taxon>Thalassobaculaceae</taxon>
        <taxon>Nisaea</taxon>
    </lineage>
</organism>
<dbReference type="Pfam" id="PF00583">
    <property type="entry name" value="Acetyltransf_1"/>
    <property type="match status" value="1"/>
</dbReference>
<dbReference type="KEGG" id="naci:NUH88_19005"/>
<dbReference type="PROSITE" id="PS51186">
    <property type="entry name" value="GNAT"/>
    <property type="match status" value="1"/>
</dbReference>
<gene>
    <name evidence="2" type="ORF">NUH88_19005</name>
</gene>
<dbReference type="AlphaFoldDB" id="A0A9J7AT19"/>
<dbReference type="EMBL" id="CP102480">
    <property type="protein sequence ID" value="UUX49476.1"/>
    <property type="molecule type" value="Genomic_DNA"/>
</dbReference>
<evidence type="ECO:0000259" key="1">
    <source>
        <dbReference type="PROSITE" id="PS51186"/>
    </source>
</evidence>
<dbReference type="Proteomes" id="UP001060336">
    <property type="component" value="Chromosome"/>
</dbReference>
<dbReference type="SUPFAM" id="SSF55729">
    <property type="entry name" value="Acyl-CoA N-acyltransferases (Nat)"/>
    <property type="match status" value="1"/>
</dbReference>
<accession>A0A9J7AT19</accession>
<name>A0A9J7AT19_9PROT</name>
<dbReference type="RefSeq" id="WP_257768156.1">
    <property type="nucleotide sequence ID" value="NZ_CP102480.1"/>
</dbReference>
<dbReference type="InterPro" id="IPR016181">
    <property type="entry name" value="Acyl_CoA_acyltransferase"/>
</dbReference>
<dbReference type="Gene3D" id="3.40.630.30">
    <property type="match status" value="1"/>
</dbReference>
<evidence type="ECO:0000313" key="2">
    <source>
        <dbReference type="EMBL" id="UUX49476.1"/>
    </source>
</evidence>
<protein>
    <submittedName>
        <fullName evidence="2">GNAT family N-acetyltransferase</fullName>
    </submittedName>
</protein>
<dbReference type="CDD" id="cd04301">
    <property type="entry name" value="NAT_SF"/>
    <property type="match status" value="1"/>
</dbReference>
<feature type="domain" description="N-acetyltransferase" evidence="1">
    <location>
        <begin position="5"/>
        <end position="151"/>
    </location>
</feature>
<proteinExistence type="predicted"/>
<dbReference type="GO" id="GO:0016747">
    <property type="term" value="F:acyltransferase activity, transferring groups other than amino-acyl groups"/>
    <property type="evidence" value="ECO:0007669"/>
    <property type="project" value="InterPro"/>
</dbReference>
<dbReference type="InterPro" id="IPR000182">
    <property type="entry name" value="GNAT_dom"/>
</dbReference>
<evidence type="ECO:0000313" key="3">
    <source>
        <dbReference type="Proteomes" id="UP001060336"/>
    </source>
</evidence>
<keyword evidence="3" id="KW-1185">Reference proteome</keyword>